<feature type="signal peptide" evidence="2">
    <location>
        <begin position="1"/>
        <end position="35"/>
    </location>
</feature>
<evidence type="ECO:0000313" key="3">
    <source>
        <dbReference type="EMBL" id="ABL65390.1"/>
    </source>
</evidence>
<evidence type="ECO:0000313" key="4">
    <source>
        <dbReference type="Proteomes" id="UP000008701"/>
    </source>
</evidence>
<feature type="chain" id="PRO_5002632888" evidence="2">
    <location>
        <begin position="36"/>
        <end position="182"/>
    </location>
</feature>
<feature type="compositionally biased region" description="Basic and acidic residues" evidence="1">
    <location>
        <begin position="153"/>
        <end position="168"/>
    </location>
</feature>
<protein>
    <submittedName>
        <fullName evidence="3">Uncharacterized protein</fullName>
    </submittedName>
</protein>
<feature type="compositionally biased region" description="Low complexity" evidence="1">
    <location>
        <begin position="169"/>
        <end position="182"/>
    </location>
</feature>
<name>A1BG63_CHLPD</name>
<accession>A1BG63</accession>
<proteinExistence type="predicted"/>
<evidence type="ECO:0000256" key="1">
    <source>
        <dbReference type="SAM" id="MobiDB-lite"/>
    </source>
</evidence>
<keyword evidence="2" id="KW-0732">Signal</keyword>
<dbReference type="eggNOG" id="ENOG5033C1K">
    <property type="taxonomic scope" value="Bacteria"/>
</dbReference>
<dbReference type="RefSeq" id="WP_011745210.1">
    <property type="nucleotide sequence ID" value="NC_008639.1"/>
</dbReference>
<organism evidence="3 4">
    <name type="scientific">Chlorobium phaeobacteroides (strain DSM 266 / SMG 266 / 2430)</name>
    <dbReference type="NCBI Taxonomy" id="290317"/>
    <lineage>
        <taxon>Bacteria</taxon>
        <taxon>Pseudomonadati</taxon>
        <taxon>Chlorobiota</taxon>
        <taxon>Chlorobiia</taxon>
        <taxon>Chlorobiales</taxon>
        <taxon>Chlorobiaceae</taxon>
        <taxon>Chlorobium/Pelodictyon group</taxon>
        <taxon>Chlorobium</taxon>
    </lineage>
</organism>
<dbReference type="InterPro" id="IPR024447">
    <property type="entry name" value="YXWGXW_rpt"/>
</dbReference>
<feature type="region of interest" description="Disordered" evidence="1">
    <location>
        <begin position="139"/>
        <end position="182"/>
    </location>
</feature>
<dbReference type="Proteomes" id="UP000008701">
    <property type="component" value="Chromosome"/>
</dbReference>
<dbReference type="EMBL" id="CP000492">
    <property type="protein sequence ID" value="ABL65390.1"/>
    <property type="molecule type" value="Genomic_DNA"/>
</dbReference>
<sequence length="182" mass="21849" precursor="true">MKKHVKRRITIKKSIWIAVGITGMLLGSAPDNAQAAVNVQISTGNRQSFVMDSRPSFIDLGDLGFSVSIGSPYDIIFYGNRYYLYNNSRWYRSSNYRGPWRVVQERYLPAKIRTHRWTEIRRYRDVEYSRRDQRFDWYKQDHNNMRNNVNNRDQLHDRNNRNNDDNNRNNDNNRQNNNGRKN</sequence>
<gene>
    <name evidence="3" type="ordered locus">Cpha266_1359</name>
</gene>
<dbReference type="STRING" id="290317.Cpha266_1359"/>
<keyword evidence="4" id="KW-1185">Reference proteome</keyword>
<reference evidence="3 4" key="1">
    <citation type="submission" date="2006-12" db="EMBL/GenBank/DDBJ databases">
        <title>Complete sequence of Chlorobium phaeobacteroides DSM 266.</title>
        <authorList>
            <consortium name="US DOE Joint Genome Institute"/>
            <person name="Copeland A."/>
            <person name="Lucas S."/>
            <person name="Lapidus A."/>
            <person name="Barry K."/>
            <person name="Detter J.C."/>
            <person name="Glavina del Rio T."/>
            <person name="Hammon N."/>
            <person name="Israni S."/>
            <person name="Pitluck S."/>
            <person name="Goltsman E."/>
            <person name="Schmutz J."/>
            <person name="Larimer F."/>
            <person name="Land M."/>
            <person name="Hauser L."/>
            <person name="Mikhailova N."/>
            <person name="Li T."/>
            <person name="Overmann J."/>
            <person name="Bryant D.A."/>
            <person name="Richardson P."/>
        </authorList>
    </citation>
    <scope>NUCLEOTIDE SEQUENCE [LARGE SCALE GENOMIC DNA]</scope>
    <source>
        <strain evidence="3 4">DSM 266</strain>
    </source>
</reference>
<dbReference type="KEGG" id="cph:Cpha266_1359"/>
<evidence type="ECO:0000256" key="2">
    <source>
        <dbReference type="SAM" id="SignalP"/>
    </source>
</evidence>
<dbReference type="HOGENOM" id="CLU_067281_2_0_10"/>
<dbReference type="Pfam" id="PF12779">
    <property type="entry name" value="WXXGXW"/>
    <property type="match status" value="1"/>
</dbReference>
<dbReference type="AlphaFoldDB" id="A1BG63"/>